<feature type="region of interest" description="Disordered" evidence="4">
    <location>
        <begin position="779"/>
        <end position="837"/>
    </location>
</feature>
<dbReference type="Pfam" id="PF13976">
    <property type="entry name" value="gag_pre-integrs"/>
    <property type="match status" value="1"/>
</dbReference>
<dbReference type="Pfam" id="PF22936">
    <property type="entry name" value="Pol_BBD"/>
    <property type="match status" value="1"/>
</dbReference>
<dbReference type="Proteomes" id="UP000233837">
    <property type="component" value="Unassembled WGS sequence"/>
</dbReference>
<dbReference type="GO" id="GO:0008233">
    <property type="term" value="F:peptidase activity"/>
    <property type="evidence" value="ECO:0007669"/>
    <property type="project" value="UniProtKB-KW"/>
</dbReference>
<dbReference type="InterPro" id="IPR025724">
    <property type="entry name" value="GAG-pre-integrase_dom"/>
</dbReference>
<name>A0A2I0WMF3_9ASPA</name>
<dbReference type="PANTHER" id="PTHR42648:SF26">
    <property type="entry name" value="INTEGRASE CATALYTIC DOMAIN-CONTAINING PROTEIN"/>
    <property type="match status" value="1"/>
</dbReference>
<dbReference type="GO" id="GO:0046872">
    <property type="term" value="F:metal ion binding"/>
    <property type="evidence" value="ECO:0007669"/>
    <property type="project" value="UniProtKB-KW"/>
</dbReference>
<evidence type="ECO:0000256" key="4">
    <source>
        <dbReference type="SAM" id="MobiDB-lite"/>
    </source>
</evidence>
<dbReference type="Gene3D" id="3.30.420.10">
    <property type="entry name" value="Ribonuclease H-like superfamily/Ribonuclease H"/>
    <property type="match status" value="1"/>
</dbReference>
<dbReference type="GO" id="GO:0003676">
    <property type="term" value="F:nucleic acid binding"/>
    <property type="evidence" value="ECO:0007669"/>
    <property type="project" value="InterPro"/>
</dbReference>
<keyword evidence="1" id="KW-0645">Protease</keyword>
<dbReference type="GO" id="GO:0006508">
    <property type="term" value="P:proteolysis"/>
    <property type="evidence" value="ECO:0007669"/>
    <property type="project" value="UniProtKB-KW"/>
</dbReference>
<dbReference type="InterPro" id="IPR039537">
    <property type="entry name" value="Retrotran_Ty1/copia-like"/>
</dbReference>
<feature type="region of interest" description="Disordered" evidence="4">
    <location>
        <begin position="238"/>
        <end position="285"/>
    </location>
</feature>
<evidence type="ECO:0000313" key="6">
    <source>
        <dbReference type="EMBL" id="PKU76837.1"/>
    </source>
</evidence>
<dbReference type="PROSITE" id="PS50994">
    <property type="entry name" value="INTEGRASE"/>
    <property type="match status" value="1"/>
</dbReference>
<dbReference type="InterPro" id="IPR057670">
    <property type="entry name" value="SH3_retrovirus"/>
</dbReference>
<dbReference type="InterPro" id="IPR001584">
    <property type="entry name" value="Integrase_cat-core"/>
</dbReference>
<gene>
    <name evidence="6" type="ORF">MA16_Dca001443</name>
</gene>
<dbReference type="InterPro" id="IPR012337">
    <property type="entry name" value="RNaseH-like_sf"/>
</dbReference>
<feature type="compositionally biased region" description="Polar residues" evidence="4">
    <location>
        <begin position="794"/>
        <end position="817"/>
    </location>
</feature>
<reference evidence="6 7" key="2">
    <citation type="journal article" date="2017" name="Nature">
        <title>The Apostasia genome and the evolution of orchids.</title>
        <authorList>
            <person name="Zhang G.Q."/>
            <person name="Liu K.W."/>
            <person name="Li Z."/>
            <person name="Lohaus R."/>
            <person name="Hsiao Y.Y."/>
            <person name="Niu S.C."/>
            <person name="Wang J.Y."/>
            <person name="Lin Y.C."/>
            <person name="Xu Q."/>
            <person name="Chen L.J."/>
            <person name="Yoshida K."/>
            <person name="Fujiwara S."/>
            <person name="Wang Z.W."/>
            <person name="Zhang Y.Q."/>
            <person name="Mitsuda N."/>
            <person name="Wang M."/>
            <person name="Liu G.H."/>
            <person name="Pecoraro L."/>
            <person name="Huang H.X."/>
            <person name="Xiao X.J."/>
            <person name="Lin M."/>
            <person name="Wu X.Y."/>
            <person name="Wu W.L."/>
            <person name="Chen Y.Y."/>
            <person name="Chang S.B."/>
            <person name="Sakamoto S."/>
            <person name="Ohme-Takagi M."/>
            <person name="Yagi M."/>
            <person name="Zeng S.J."/>
            <person name="Shen C.Y."/>
            <person name="Yeh C.M."/>
            <person name="Luo Y.B."/>
            <person name="Tsai W.C."/>
            <person name="Van de Peer Y."/>
            <person name="Liu Z.J."/>
        </authorList>
    </citation>
    <scope>NUCLEOTIDE SEQUENCE [LARGE SCALE GENOMIC DNA]</scope>
    <source>
        <tissue evidence="6">The whole plant</tissue>
    </source>
</reference>
<evidence type="ECO:0000256" key="1">
    <source>
        <dbReference type="ARBA" id="ARBA00022670"/>
    </source>
</evidence>
<evidence type="ECO:0000256" key="2">
    <source>
        <dbReference type="ARBA" id="ARBA00022723"/>
    </source>
</evidence>
<evidence type="ECO:0000256" key="3">
    <source>
        <dbReference type="ARBA" id="ARBA00022801"/>
    </source>
</evidence>
<accession>A0A2I0WMF3</accession>
<feature type="compositionally biased region" description="Polar residues" evidence="4">
    <location>
        <begin position="269"/>
        <end position="285"/>
    </location>
</feature>
<protein>
    <submittedName>
        <fullName evidence="6">Retrovirus-related Pol polyprotein from transposon TNT 1-94</fullName>
    </submittedName>
</protein>
<dbReference type="Pfam" id="PF00665">
    <property type="entry name" value="rve"/>
    <property type="match status" value="1"/>
</dbReference>
<feature type="domain" description="Integrase catalytic" evidence="5">
    <location>
        <begin position="517"/>
        <end position="684"/>
    </location>
</feature>
<dbReference type="InterPro" id="IPR036397">
    <property type="entry name" value="RNaseH_sf"/>
</dbReference>
<evidence type="ECO:0000313" key="7">
    <source>
        <dbReference type="Proteomes" id="UP000233837"/>
    </source>
</evidence>
<dbReference type="Pfam" id="PF14223">
    <property type="entry name" value="Retrotran_gag_2"/>
    <property type="match status" value="1"/>
</dbReference>
<dbReference type="Pfam" id="PF07727">
    <property type="entry name" value="RVT_2"/>
    <property type="match status" value="1"/>
</dbReference>
<feature type="compositionally biased region" description="Low complexity" evidence="4">
    <location>
        <begin position="252"/>
        <end position="268"/>
    </location>
</feature>
<dbReference type="InterPro" id="IPR054722">
    <property type="entry name" value="PolX-like_BBD"/>
</dbReference>
<dbReference type="InterPro" id="IPR013103">
    <property type="entry name" value="RVT_2"/>
</dbReference>
<dbReference type="GO" id="GO:0015074">
    <property type="term" value="P:DNA integration"/>
    <property type="evidence" value="ECO:0007669"/>
    <property type="project" value="InterPro"/>
</dbReference>
<proteinExistence type="predicted"/>
<dbReference type="SUPFAM" id="SSF53098">
    <property type="entry name" value="Ribonuclease H-like"/>
    <property type="match status" value="1"/>
</dbReference>
<sequence>MRDNDSTSLSQPDSTTTMSTGSQELLIPPTLKFILSNIKNLIPYTLTVENYMLWRTQIYQHLSANGYADYLTGIAEAPPETLSADLAKWRLVDTNLMSALFSTISQTILPYVINATSAHEVWTVLEKRLQASSRSRILQLKNELHHIQMQTLTMQQYLAKIKQLVDSIAASGTKLDPEDIILYTLNGLPAQYNSIKTYIRSSSLPADLDSLYSLLCNEELHINQDLKKEPSQLPVALYTNKYNPNRSKNSKRTSQYRSNNNNRSTSGTDQPATSNAGPNISNNQRPTCQICGKSGHTAITCWHRCNMNYNSNPNPTPRANLAQSTQEGGQSWILDSGATTHMTSAGTILQNSNVYQGSDSVSTANGSTMSIQNYGQGLLPLPNTPRKLHLCHLLHVPALTHNLLSVSKLTNDNAISITFDSNGFHVKDLQDHQILLHGRLHNGVYELQLAPDRNLRALHTTTPTPITWHARLGHPNHQIFNFLASSNSGFNKISSDFCCISCQSAKSHKQKFCNSNSETKKQFELIHSDLWGPVPQSEHSTFRYYVIFIDDFTRYCWIYFMNSKSETINCFKSFLSLIKTQFDCTPKRFRSDGGGEFTSTAFLSILQAHGILHQISCPHTPEQNGLAERKHRHLLDITRTLLHAANLPDKFWLEAIATANYLINRLPSKPLSLKSPYQMLYNATPDYSHLRTFGCLCFPWLQPYTHNKFEPRSQPCLFLGYSPNHKGYKCFNLSNNKIHISRHVQFYENIFPLHNKSTSDSLSSPLISSVTPPLLLMPTSTISTATDPSHKTNSDPPITTAPSHSTNDQTHQLSSSPEPRHNSAHPFHPMQTRSKSGITKPKQLLSLLSNSDPLQTPTTYKQASKNKIWQDAMNNEYQALLKQQTWTLVQKPANKPVIGCKWTYKIKQLPNGQIDRYKARLVALGYAQIFGQNYNETFSPVAKMVTIRLLLNLAINHNWPML</sequence>
<dbReference type="Pfam" id="PF25597">
    <property type="entry name" value="SH3_retrovirus"/>
    <property type="match status" value="1"/>
</dbReference>
<evidence type="ECO:0000259" key="5">
    <source>
        <dbReference type="PROSITE" id="PS50994"/>
    </source>
</evidence>
<dbReference type="EMBL" id="KZ502537">
    <property type="protein sequence ID" value="PKU76837.1"/>
    <property type="molecule type" value="Genomic_DNA"/>
</dbReference>
<reference evidence="6 7" key="1">
    <citation type="journal article" date="2016" name="Sci. Rep.">
        <title>The Dendrobium catenatum Lindl. genome sequence provides insights into polysaccharide synthase, floral development and adaptive evolution.</title>
        <authorList>
            <person name="Zhang G.Q."/>
            <person name="Xu Q."/>
            <person name="Bian C."/>
            <person name="Tsai W.C."/>
            <person name="Yeh C.M."/>
            <person name="Liu K.W."/>
            <person name="Yoshida K."/>
            <person name="Zhang L.S."/>
            <person name="Chang S.B."/>
            <person name="Chen F."/>
            <person name="Shi Y."/>
            <person name="Su Y.Y."/>
            <person name="Zhang Y.Q."/>
            <person name="Chen L.J."/>
            <person name="Yin Y."/>
            <person name="Lin M."/>
            <person name="Huang H."/>
            <person name="Deng H."/>
            <person name="Wang Z.W."/>
            <person name="Zhu S.L."/>
            <person name="Zhao X."/>
            <person name="Deng C."/>
            <person name="Niu S.C."/>
            <person name="Huang J."/>
            <person name="Wang M."/>
            <person name="Liu G.H."/>
            <person name="Yang H.J."/>
            <person name="Xiao X.J."/>
            <person name="Hsiao Y.Y."/>
            <person name="Wu W.L."/>
            <person name="Chen Y.Y."/>
            <person name="Mitsuda N."/>
            <person name="Ohme-Takagi M."/>
            <person name="Luo Y.B."/>
            <person name="Van de Peer Y."/>
            <person name="Liu Z.J."/>
        </authorList>
    </citation>
    <scope>NUCLEOTIDE SEQUENCE [LARGE SCALE GENOMIC DNA]</scope>
    <source>
        <tissue evidence="6">The whole plant</tissue>
    </source>
</reference>
<feature type="region of interest" description="Disordered" evidence="4">
    <location>
        <begin position="1"/>
        <end position="21"/>
    </location>
</feature>
<keyword evidence="7" id="KW-1185">Reference proteome</keyword>
<keyword evidence="2" id="KW-0479">Metal-binding</keyword>
<keyword evidence="3" id="KW-0378">Hydrolase</keyword>
<organism evidence="6 7">
    <name type="scientific">Dendrobium catenatum</name>
    <dbReference type="NCBI Taxonomy" id="906689"/>
    <lineage>
        <taxon>Eukaryota</taxon>
        <taxon>Viridiplantae</taxon>
        <taxon>Streptophyta</taxon>
        <taxon>Embryophyta</taxon>
        <taxon>Tracheophyta</taxon>
        <taxon>Spermatophyta</taxon>
        <taxon>Magnoliopsida</taxon>
        <taxon>Liliopsida</taxon>
        <taxon>Asparagales</taxon>
        <taxon>Orchidaceae</taxon>
        <taxon>Epidendroideae</taxon>
        <taxon>Malaxideae</taxon>
        <taxon>Dendrobiinae</taxon>
        <taxon>Dendrobium</taxon>
    </lineage>
</organism>
<dbReference type="PANTHER" id="PTHR42648">
    <property type="entry name" value="TRANSPOSASE, PUTATIVE-RELATED"/>
    <property type="match status" value="1"/>
</dbReference>
<dbReference type="AlphaFoldDB" id="A0A2I0WMF3"/>